<dbReference type="SUPFAM" id="SSF143422">
    <property type="entry name" value="Transposase IS200-like"/>
    <property type="match status" value="1"/>
</dbReference>
<proteinExistence type="predicted"/>
<dbReference type="RefSeq" id="WP_146404845.1">
    <property type="nucleotide sequence ID" value="NZ_SJPU01000001.1"/>
</dbReference>
<organism evidence="1 2">
    <name type="scientific">Allorhodopirellula heiligendammensis</name>
    <dbReference type="NCBI Taxonomy" id="2714739"/>
    <lineage>
        <taxon>Bacteria</taxon>
        <taxon>Pseudomonadati</taxon>
        <taxon>Planctomycetota</taxon>
        <taxon>Planctomycetia</taxon>
        <taxon>Pirellulales</taxon>
        <taxon>Pirellulaceae</taxon>
        <taxon>Allorhodopirellula</taxon>
    </lineage>
</organism>
<sequence length="162" mass="19046">MDNSEPLAFFITWTVYGTFLQGDERWWRSRNDGQRPPQPLLQHWHQARLNHAILLLNEEHQSIVEAQIQQHCDHRAWTNWITNARSNHVHVVVTASGYGGRVVRDQLKANATGGLRRDHSMFVNRPVWTTGGDWKCVNSQEQLEQVIRYVKEVQDRKERDQN</sequence>
<name>A0A5C6C1A0_9BACT</name>
<dbReference type="Gene3D" id="3.30.70.1290">
    <property type="entry name" value="Transposase IS200-like"/>
    <property type="match status" value="1"/>
</dbReference>
<keyword evidence="2" id="KW-1185">Reference proteome</keyword>
<comment type="caution">
    <text evidence="1">The sequence shown here is derived from an EMBL/GenBank/DDBJ whole genome shotgun (WGS) entry which is preliminary data.</text>
</comment>
<gene>
    <name evidence="1" type="ORF">Poly21_00530</name>
</gene>
<dbReference type="Proteomes" id="UP000319908">
    <property type="component" value="Unassembled WGS sequence"/>
</dbReference>
<dbReference type="AlphaFoldDB" id="A0A5C6C1A0"/>
<evidence type="ECO:0008006" key="3">
    <source>
        <dbReference type="Google" id="ProtNLM"/>
    </source>
</evidence>
<dbReference type="GO" id="GO:0004803">
    <property type="term" value="F:transposase activity"/>
    <property type="evidence" value="ECO:0007669"/>
    <property type="project" value="InterPro"/>
</dbReference>
<protein>
    <recommendedName>
        <fullName evidence="3">Transposase IS200 like protein</fullName>
    </recommendedName>
</protein>
<dbReference type="GO" id="GO:0006313">
    <property type="term" value="P:DNA transposition"/>
    <property type="evidence" value="ECO:0007669"/>
    <property type="project" value="InterPro"/>
</dbReference>
<evidence type="ECO:0000313" key="2">
    <source>
        <dbReference type="Proteomes" id="UP000319908"/>
    </source>
</evidence>
<dbReference type="GO" id="GO:0003677">
    <property type="term" value="F:DNA binding"/>
    <property type="evidence" value="ECO:0007669"/>
    <property type="project" value="InterPro"/>
</dbReference>
<evidence type="ECO:0000313" key="1">
    <source>
        <dbReference type="EMBL" id="TWU17902.1"/>
    </source>
</evidence>
<dbReference type="InterPro" id="IPR036515">
    <property type="entry name" value="Transposase_17_sf"/>
</dbReference>
<reference evidence="1 2" key="1">
    <citation type="journal article" date="2020" name="Antonie Van Leeuwenhoek">
        <title>Rhodopirellula heiligendammensis sp. nov., Rhodopirellula pilleata sp. nov., and Rhodopirellula solitaria sp. nov. isolated from natural or artificial marine surfaces in Northern Germany and California, USA, and emended description of the genus Rhodopirellula.</title>
        <authorList>
            <person name="Kallscheuer N."/>
            <person name="Wiegand S."/>
            <person name="Jogler M."/>
            <person name="Boedeker C."/>
            <person name="Peeters S.H."/>
            <person name="Rast P."/>
            <person name="Heuer A."/>
            <person name="Jetten M.S.M."/>
            <person name="Rohde M."/>
            <person name="Jogler C."/>
        </authorList>
    </citation>
    <scope>NUCLEOTIDE SEQUENCE [LARGE SCALE GENOMIC DNA]</scope>
    <source>
        <strain evidence="1 2">Poly21</strain>
    </source>
</reference>
<dbReference type="OrthoDB" id="274221at2"/>
<accession>A0A5C6C1A0</accession>
<dbReference type="EMBL" id="SJPU01000001">
    <property type="protein sequence ID" value="TWU17902.1"/>
    <property type="molecule type" value="Genomic_DNA"/>
</dbReference>